<evidence type="ECO:0000313" key="3">
    <source>
        <dbReference type="Proteomes" id="UP000053593"/>
    </source>
</evidence>
<dbReference type="EMBL" id="KN834910">
    <property type="protein sequence ID" value="KIK50304.1"/>
    <property type="molecule type" value="Genomic_DNA"/>
</dbReference>
<keyword evidence="3" id="KW-1185">Reference proteome</keyword>
<evidence type="ECO:0000313" key="2">
    <source>
        <dbReference type="EMBL" id="KIK50304.1"/>
    </source>
</evidence>
<accession>A0A0D0BLL7</accession>
<feature type="region of interest" description="Disordered" evidence="1">
    <location>
        <begin position="1"/>
        <end position="57"/>
    </location>
</feature>
<reference evidence="2 3" key="1">
    <citation type="submission" date="2014-04" db="EMBL/GenBank/DDBJ databases">
        <title>Evolutionary Origins and Diversification of the Mycorrhizal Mutualists.</title>
        <authorList>
            <consortium name="DOE Joint Genome Institute"/>
            <consortium name="Mycorrhizal Genomics Consortium"/>
            <person name="Kohler A."/>
            <person name="Kuo A."/>
            <person name="Nagy L.G."/>
            <person name="Floudas D."/>
            <person name="Copeland A."/>
            <person name="Barry K.W."/>
            <person name="Cichocki N."/>
            <person name="Veneault-Fourrey C."/>
            <person name="LaButti K."/>
            <person name="Lindquist E.A."/>
            <person name="Lipzen A."/>
            <person name="Lundell T."/>
            <person name="Morin E."/>
            <person name="Murat C."/>
            <person name="Riley R."/>
            <person name="Ohm R."/>
            <person name="Sun H."/>
            <person name="Tunlid A."/>
            <person name="Henrissat B."/>
            <person name="Grigoriev I.V."/>
            <person name="Hibbett D.S."/>
            <person name="Martin F."/>
        </authorList>
    </citation>
    <scope>NUCLEOTIDE SEQUENCE [LARGE SCALE GENOMIC DNA]</scope>
    <source>
        <strain evidence="2 3">FD-317 M1</strain>
    </source>
</reference>
<dbReference type="AlphaFoldDB" id="A0A0D0BLL7"/>
<sequence>MPDLAEYAMDSPTPPPTFSPVPSLNLPPSLSRRPSLSPPSYRAPSPPPTLSSEVVRGSSDEDVEAILLSCLPHIMEAHQVLDSLEGDDFDVACEAVNMVNVQPMEIVITRSNELSYREYEDYTAGYKYDDPEDSELKASIQSSNDGKCYVVPIDRKSKYLSGQLTLSIVPPAYLPPVFNDLKCYSIGLRHLLPETVGPGTYIPAGPQNRRAMVLAHFHRQGRFHYVVCIHGLFDVFLLRVHEFGMTKEWIHWDDVAAAFGDTIFKALFSPGSETLSERAAGMRNFRAAVLRHARGNCERDKKGLWDDLKKFWFSMSIVWNEGFVNMKDTGRQITALVRYPANQDGDPEYQSQSKMISEYMIRSSRPSKTISRGTTFPGTFNAKTEALYSFLLSLVLILMYRASLYHHHSRHSSNKGTVLNPPLNSNAVVVLRRSSARRQQQQLQLFPFHAVKTGELVSSGKFGRSRQEHGTG</sequence>
<evidence type="ECO:0000256" key="1">
    <source>
        <dbReference type="SAM" id="MobiDB-lite"/>
    </source>
</evidence>
<gene>
    <name evidence="2" type="ORF">GYMLUDRAFT_253089</name>
</gene>
<proteinExistence type="predicted"/>
<protein>
    <submittedName>
        <fullName evidence="2">Uncharacterized protein</fullName>
    </submittedName>
</protein>
<dbReference type="Proteomes" id="UP000053593">
    <property type="component" value="Unassembled WGS sequence"/>
</dbReference>
<feature type="compositionally biased region" description="Low complexity" evidence="1">
    <location>
        <begin position="20"/>
        <end position="43"/>
    </location>
</feature>
<organism evidence="2 3">
    <name type="scientific">Collybiopsis luxurians FD-317 M1</name>
    <dbReference type="NCBI Taxonomy" id="944289"/>
    <lineage>
        <taxon>Eukaryota</taxon>
        <taxon>Fungi</taxon>
        <taxon>Dikarya</taxon>
        <taxon>Basidiomycota</taxon>
        <taxon>Agaricomycotina</taxon>
        <taxon>Agaricomycetes</taxon>
        <taxon>Agaricomycetidae</taxon>
        <taxon>Agaricales</taxon>
        <taxon>Marasmiineae</taxon>
        <taxon>Omphalotaceae</taxon>
        <taxon>Collybiopsis</taxon>
        <taxon>Collybiopsis luxurians</taxon>
    </lineage>
</organism>
<name>A0A0D0BLL7_9AGAR</name>
<dbReference type="HOGENOM" id="CLU_578765_0_0_1"/>